<organism evidence="8">
    <name type="scientific">uncultured Sporomusa sp</name>
    <dbReference type="NCBI Taxonomy" id="307249"/>
    <lineage>
        <taxon>Bacteria</taxon>
        <taxon>Bacillati</taxon>
        <taxon>Bacillota</taxon>
        <taxon>Negativicutes</taxon>
        <taxon>Selenomonadales</taxon>
        <taxon>Sporomusaceae</taxon>
        <taxon>Sporomusa</taxon>
        <taxon>environmental samples</taxon>
    </lineage>
</organism>
<evidence type="ECO:0000256" key="3">
    <source>
        <dbReference type="ARBA" id="ARBA00022833"/>
    </source>
</evidence>
<dbReference type="SUPFAM" id="SSF46785">
    <property type="entry name" value="Winged helix' DNA-binding domain"/>
    <property type="match status" value="1"/>
</dbReference>
<dbReference type="InterPro" id="IPR036388">
    <property type="entry name" value="WH-like_DNA-bd_sf"/>
</dbReference>
<keyword evidence="7" id="KW-0479">Metal-binding</keyword>
<evidence type="ECO:0000256" key="5">
    <source>
        <dbReference type="ARBA" id="ARBA00023125"/>
    </source>
</evidence>
<dbReference type="PANTHER" id="PTHR33202">
    <property type="entry name" value="ZINC UPTAKE REGULATION PROTEIN"/>
    <property type="match status" value="1"/>
</dbReference>
<dbReference type="RefSeq" id="WP_075757321.1">
    <property type="nucleotide sequence ID" value="NZ_LT608335.1"/>
</dbReference>
<dbReference type="GO" id="GO:0000976">
    <property type="term" value="F:transcription cis-regulatory region binding"/>
    <property type="evidence" value="ECO:0007669"/>
    <property type="project" value="TreeGrafter"/>
</dbReference>
<keyword evidence="5" id="KW-0238">DNA-binding</keyword>
<feature type="binding site" evidence="7">
    <location>
        <position position="131"/>
    </location>
    <ligand>
        <name>Zn(2+)</name>
        <dbReference type="ChEBI" id="CHEBI:29105"/>
    </ligand>
</feature>
<comment type="similarity">
    <text evidence="1">Belongs to the Fur family.</text>
</comment>
<dbReference type="Gene3D" id="3.30.1490.190">
    <property type="match status" value="1"/>
</dbReference>
<keyword evidence="4" id="KW-0805">Transcription regulation</keyword>
<dbReference type="GO" id="GO:0003700">
    <property type="term" value="F:DNA-binding transcription factor activity"/>
    <property type="evidence" value="ECO:0007669"/>
    <property type="project" value="InterPro"/>
</dbReference>
<evidence type="ECO:0000256" key="4">
    <source>
        <dbReference type="ARBA" id="ARBA00023015"/>
    </source>
</evidence>
<evidence type="ECO:0000256" key="7">
    <source>
        <dbReference type="PIRSR" id="PIRSR602481-1"/>
    </source>
</evidence>
<keyword evidence="2" id="KW-0678">Repressor</keyword>
<evidence type="ECO:0000256" key="1">
    <source>
        <dbReference type="ARBA" id="ARBA00007957"/>
    </source>
</evidence>
<dbReference type="GO" id="GO:0008270">
    <property type="term" value="F:zinc ion binding"/>
    <property type="evidence" value="ECO:0007669"/>
    <property type="project" value="TreeGrafter"/>
</dbReference>
<dbReference type="Pfam" id="PF01475">
    <property type="entry name" value="FUR"/>
    <property type="match status" value="1"/>
</dbReference>
<keyword evidence="6" id="KW-0804">Transcription</keyword>
<name>A0A212M238_9FIRM</name>
<dbReference type="Gene3D" id="1.10.10.10">
    <property type="entry name" value="Winged helix-like DNA-binding domain superfamily/Winged helix DNA-binding domain"/>
    <property type="match status" value="1"/>
</dbReference>
<feature type="binding site" evidence="7">
    <location>
        <position position="97"/>
    </location>
    <ligand>
        <name>Zn(2+)</name>
        <dbReference type="ChEBI" id="CHEBI:29105"/>
    </ligand>
</feature>
<dbReference type="InterPro" id="IPR043135">
    <property type="entry name" value="Fur_C"/>
</dbReference>
<accession>A0A212M238</accession>
<protein>
    <submittedName>
        <fullName evidence="8">Ferric uptake regulator, Fur family</fullName>
    </submittedName>
</protein>
<dbReference type="CDD" id="cd07153">
    <property type="entry name" value="Fur_like"/>
    <property type="match status" value="1"/>
</dbReference>
<proteinExistence type="inferred from homology"/>
<evidence type="ECO:0000313" key="8">
    <source>
        <dbReference type="EMBL" id="SCM83819.1"/>
    </source>
</evidence>
<feature type="binding site" evidence="7">
    <location>
        <position position="134"/>
    </location>
    <ligand>
        <name>Zn(2+)</name>
        <dbReference type="ChEBI" id="CHEBI:29105"/>
    </ligand>
</feature>
<dbReference type="GO" id="GO:0045892">
    <property type="term" value="P:negative regulation of DNA-templated transcription"/>
    <property type="evidence" value="ECO:0007669"/>
    <property type="project" value="TreeGrafter"/>
</dbReference>
<dbReference type="PANTHER" id="PTHR33202:SF8">
    <property type="entry name" value="PEROXIDE-RESPONSIVE REPRESSOR PERR"/>
    <property type="match status" value="1"/>
</dbReference>
<dbReference type="GO" id="GO:1900376">
    <property type="term" value="P:regulation of secondary metabolite biosynthetic process"/>
    <property type="evidence" value="ECO:0007669"/>
    <property type="project" value="TreeGrafter"/>
</dbReference>
<comment type="cofactor">
    <cofactor evidence="7">
        <name>Zn(2+)</name>
        <dbReference type="ChEBI" id="CHEBI:29105"/>
    </cofactor>
    <text evidence="7">Binds 1 zinc ion per subunit.</text>
</comment>
<sequence length="140" mass="16218">MLRNNPFVQELLKRNITPSHQRVMILRYLIENRCHPTVEQIFSALRSSIPTLSKATVYNTLNIFLEAHLVRILSVEENETRYDIVMENHGHFKCSSCGSIYNFAVNIDQFVSEELRGFQIAEKNVYFHGVCPSCIAKIEK</sequence>
<gene>
    <name evidence="8" type="ORF">KL86SPO_80004</name>
</gene>
<keyword evidence="3 7" id="KW-0862">Zinc</keyword>
<dbReference type="InterPro" id="IPR036390">
    <property type="entry name" value="WH_DNA-bd_sf"/>
</dbReference>
<dbReference type="InterPro" id="IPR002481">
    <property type="entry name" value="FUR"/>
</dbReference>
<dbReference type="AlphaFoldDB" id="A0A212M238"/>
<evidence type="ECO:0000256" key="6">
    <source>
        <dbReference type="ARBA" id="ARBA00023163"/>
    </source>
</evidence>
<feature type="binding site" evidence="7">
    <location>
        <position position="94"/>
    </location>
    <ligand>
        <name>Zn(2+)</name>
        <dbReference type="ChEBI" id="CHEBI:29105"/>
    </ligand>
</feature>
<evidence type="ECO:0000256" key="2">
    <source>
        <dbReference type="ARBA" id="ARBA00022491"/>
    </source>
</evidence>
<dbReference type="EMBL" id="FMJE01000008">
    <property type="protein sequence ID" value="SCM83819.1"/>
    <property type="molecule type" value="Genomic_DNA"/>
</dbReference>
<reference evidence="8" key="1">
    <citation type="submission" date="2016-08" db="EMBL/GenBank/DDBJ databases">
        <authorList>
            <person name="Seilhamer J.J."/>
        </authorList>
    </citation>
    <scope>NUCLEOTIDE SEQUENCE</scope>
    <source>
        <strain evidence="8">86</strain>
    </source>
</reference>